<dbReference type="AlphaFoldDB" id="A0A3A1U3J8"/>
<evidence type="ECO:0000313" key="3">
    <source>
        <dbReference type="Proteomes" id="UP000265742"/>
    </source>
</evidence>
<gene>
    <name evidence="2" type="ORF">D1781_06110</name>
</gene>
<dbReference type="EMBL" id="QXTG01000001">
    <property type="protein sequence ID" value="RIX30953.1"/>
    <property type="molecule type" value="Genomic_DNA"/>
</dbReference>
<dbReference type="InterPro" id="IPR059125">
    <property type="entry name" value="Ferritin_actino"/>
</dbReference>
<name>A0A3A1U3J8_9MICO</name>
<proteinExistence type="predicted"/>
<dbReference type="InterPro" id="IPR012347">
    <property type="entry name" value="Ferritin-like"/>
</dbReference>
<accession>A0A3A1U3J8</accession>
<protein>
    <recommendedName>
        <fullName evidence="1">Ferritin-like domain-containing protein</fullName>
    </recommendedName>
</protein>
<dbReference type="Proteomes" id="UP000265742">
    <property type="component" value="Unassembled WGS sequence"/>
</dbReference>
<dbReference type="Pfam" id="PF13794">
    <property type="entry name" value="MiaE_2"/>
    <property type="match status" value="1"/>
</dbReference>
<organism evidence="2 3">
    <name type="scientific">Amnibacterium setariae</name>
    <dbReference type="NCBI Taxonomy" id="2306585"/>
    <lineage>
        <taxon>Bacteria</taxon>
        <taxon>Bacillati</taxon>
        <taxon>Actinomycetota</taxon>
        <taxon>Actinomycetes</taxon>
        <taxon>Micrococcales</taxon>
        <taxon>Microbacteriaceae</taxon>
        <taxon>Amnibacterium</taxon>
    </lineage>
</organism>
<keyword evidence="3" id="KW-1185">Reference proteome</keyword>
<evidence type="ECO:0000259" key="1">
    <source>
        <dbReference type="Pfam" id="PF13794"/>
    </source>
</evidence>
<evidence type="ECO:0000313" key="2">
    <source>
        <dbReference type="EMBL" id="RIX30953.1"/>
    </source>
</evidence>
<reference evidence="3" key="1">
    <citation type="submission" date="2018-09" db="EMBL/GenBank/DDBJ databases">
        <authorList>
            <person name="Kim I."/>
        </authorList>
    </citation>
    <scope>NUCLEOTIDE SEQUENCE [LARGE SCALE GENOMIC DNA]</scope>
    <source>
        <strain evidence="3">DD4a</strain>
    </source>
</reference>
<comment type="caution">
    <text evidence="2">The sequence shown here is derived from an EMBL/GenBank/DDBJ whole genome shotgun (WGS) entry which is preliminary data.</text>
</comment>
<sequence length="239" mass="25699">MIRTGRRRPAAPRGRRGAEPRVERIALGDLRPDPDALLGRLAYLKLALFESASAVAGRATDLGDREVITRVAAAVLEQHTALTAMIEARGGESAAAMHPFTADVDRYRRRLADSGWHESVLTLHLSAGLLDDFFAGLAAGLPAPEGPRVVELLQRDIGHDALVAVLQAGLGTDKRLGSRLALWGRRLVGDTLLVARAALADVRDAEGRPASTEERRIEPVLNGLIAAHTRRMDRLGLTA</sequence>
<dbReference type="Gene3D" id="1.20.1260.10">
    <property type="match status" value="1"/>
</dbReference>
<feature type="domain" description="Ferritin-like" evidence="1">
    <location>
        <begin position="37"/>
        <end position="199"/>
    </location>
</feature>